<dbReference type="Proteomes" id="UP000537130">
    <property type="component" value="Unassembled WGS sequence"/>
</dbReference>
<sequence length="143" mass="15947">MTTQPTEKITRGAIAYLKLLVPRLGESSPEARIEFASTVFEYGLYKAVINHDYYERGISGRDFDTCFEMGDGDVVVHAIMRKAMYDSPAIRAGIESMGKDVWPAWQKVFHQQEERRAFGAPSDSNTTAPSQIDAFSQSGMENG</sequence>
<gene>
    <name evidence="2" type="ORF">FHR99_003173</name>
</gene>
<name>A0A7W4W8N4_9GAMM</name>
<keyword evidence="3" id="KW-1185">Reference proteome</keyword>
<evidence type="ECO:0000256" key="1">
    <source>
        <dbReference type="SAM" id="MobiDB-lite"/>
    </source>
</evidence>
<feature type="compositionally biased region" description="Polar residues" evidence="1">
    <location>
        <begin position="122"/>
        <end position="143"/>
    </location>
</feature>
<dbReference type="RefSeq" id="WP_183411689.1">
    <property type="nucleotide sequence ID" value="NZ_JACHWY010000004.1"/>
</dbReference>
<organism evidence="2 3">
    <name type="scientific">Litorivivens lipolytica</name>
    <dbReference type="NCBI Taxonomy" id="1524264"/>
    <lineage>
        <taxon>Bacteria</taxon>
        <taxon>Pseudomonadati</taxon>
        <taxon>Pseudomonadota</taxon>
        <taxon>Gammaproteobacteria</taxon>
        <taxon>Litorivivens</taxon>
    </lineage>
</organism>
<evidence type="ECO:0000313" key="3">
    <source>
        <dbReference type="Proteomes" id="UP000537130"/>
    </source>
</evidence>
<evidence type="ECO:0000313" key="2">
    <source>
        <dbReference type="EMBL" id="MBB3048899.1"/>
    </source>
</evidence>
<reference evidence="2 3" key="1">
    <citation type="submission" date="2020-08" db="EMBL/GenBank/DDBJ databases">
        <title>Genomic Encyclopedia of Type Strains, Phase III (KMG-III): the genomes of soil and plant-associated and newly described type strains.</title>
        <authorList>
            <person name="Whitman W."/>
        </authorList>
    </citation>
    <scope>NUCLEOTIDE SEQUENCE [LARGE SCALE GENOMIC DNA]</scope>
    <source>
        <strain evidence="2 3">CECT 8654</strain>
    </source>
</reference>
<dbReference type="EMBL" id="JACHWY010000004">
    <property type="protein sequence ID" value="MBB3048899.1"/>
    <property type="molecule type" value="Genomic_DNA"/>
</dbReference>
<comment type="caution">
    <text evidence="2">The sequence shown here is derived from an EMBL/GenBank/DDBJ whole genome shotgun (WGS) entry which is preliminary data.</text>
</comment>
<dbReference type="AlphaFoldDB" id="A0A7W4W8N4"/>
<accession>A0A7W4W8N4</accession>
<proteinExistence type="predicted"/>
<feature type="region of interest" description="Disordered" evidence="1">
    <location>
        <begin position="115"/>
        <end position="143"/>
    </location>
</feature>
<protein>
    <submittedName>
        <fullName evidence="2">Uncharacterized protein</fullName>
    </submittedName>
</protein>